<dbReference type="GO" id="GO:0035657">
    <property type="term" value="C:eRF1 methyltransferase complex"/>
    <property type="evidence" value="ECO:0007669"/>
    <property type="project" value="TreeGrafter"/>
</dbReference>
<dbReference type="InterPro" id="IPR007848">
    <property type="entry name" value="Small_mtfrase_dom"/>
</dbReference>
<evidence type="ECO:0000256" key="7">
    <source>
        <dbReference type="ARBA" id="ARBA00048619"/>
    </source>
</evidence>
<dbReference type="GO" id="GO:0005634">
    <property type="term" value="C:nucleus"/>
    <property type="evidence" value="ECO:0007669"/>
    <property type="project" value="UniProtKB-SubCell"/>
</dbReference>
<dbReference type="NCBIfam" id="TIGR00537">
    <property type="entry name" value="hemK_rel_arch"/>
    <property type="match status" value="1"/>
</dbReference>
<evidence type="ECO:0000259" key="17">
    <source>
        <dbReference type="Pfam" id="PF05175"/>
    </source>
</evidence>
<dbReference type="Pfam" id="PF14712">
    <property type="entry name" value="Snapin_Pallidin"/>
    <property type="match status" value="1"/>
</dbReference>
<dbReference type="Gene3D" id="3.40.50.150">
    <property type="entry name" value="Vaccinia Virus protein VP39"/>
    <property type="match status" value="1"/>
</dbReference>
<evidence type="ECO:0000256" key="12">
    <source>
        <dbReference type="ARBA" id="ARBA00076540"/>
    </source>
</evidence>
<evidence type="ECO:0000256" key="6">
    <source>
        <dbReference type="ARBA" id="ARBA00023242"/>
    </source>
</evidence>
<dbReference type="GO" id="GO:0003676">
    <property type="term" value="F:nucleic acid binding"/>
    <property type="evidence" value="ECO:0007669"/>
    <property type="project" value="InterPro"/>
</dbReference>
<sequence length="338" mass="38163">MDVDTASDNTSIDDKIDDFCENPTRDALTEGLMSLLKPTVDQLDERIRATRICQIELKQRIESLTEELQRINEGLQCPLETDSYVKKLINAKHKITIVSNILQSTQERLNKIHQAVERNTAKRKALLDHSPSYVKLSDKDLESVYEPSEDSFLLIDALEADLEVLKAMKPVMCLEIGSGSGIVITALAMALKKYCQCYHLAIDINVDACKVTKKTAAENLVDIDIAQMDLLSCIRTGNVFDVVVFNPPYVVTSDDEISNRQILFKAWAGGTNGRKVMERVFPKIPHILSNTGVFYLLVIEANDPEYILRVFMDLNMVCCTRRRSNLSSPMMRRETTVQ</sequence>
<dbReference type="PROSITE" id="PS00092">
    <property type="entry name" value="N6_MTASE"/>
    <property type="match status" value="1"/>
</dbReference>
<comment type="subunit">
    <text evidence="10">Heterodimer; heterodimerization with TRMT112 is required for S-adenosyl-L-methionine-binding.</text>
</comment>
<dbReference type="InterPro" id="IPR029063">
    <property type="entry name" value="SAM-dependent_MTases_sf"/>
</dbReference>
<dbReference type="GO" id="GO:0036009">
    <property type="term" value="F:protein-glutamine N-methyltransferase activity"/>
    <property type="evidence" value="ECO:0007669"/>
    <property type="project" value="UniProtKB-ARBA"/>
</dbReference>
<dbReference type="EMBL" id="WNWW01000730">
    <property type="protein sequence ID" value="KAF3422339.1"/>
    <property type="molecule type" value="Genomic_DNA"/>
</dbReference>
<evidence type="ECO:0000256" key="16">
    <source>
        <dbReference type="ARBA" id="ARBA00093667"/>
    </source>
</evidence>
<dbReference type="InterPro" id="IPR028119">
    <property type="entry name" value="Snapin/Pallidin/Snn1"/>
</dbReference>
<name>A0A833VVY4_9HYME</name>
<comment type="subcellular location">
    <subcellularLocation>
        <location evidence="1">Nucleus</location>
    </subcellularLocation>
</comment>
<dbReference type="PANTHER" id="PTHR45875:SF1">
    <property type="entry name" value="METHYLTRANSFERASE N6AMT1"/>
    <property type="match status" value="1"/>
</dbReference>
<evidence type="ECO:0000256" key="10">
    <source>
        <dbReference type="ARBA" id="ARBA00062344"/>
    </source>
</evidence>
<gene>
    <name evidence="18" type="ORF">E2986_03896</name>
</gene>
<evidence type="ECO:0000256" key="8">
    <source>
        <dbReference type="ARBA" id="ARBA00050903"/>
    </source>
</evidence>
<dbReference type="InterPro" id="IPR002052">
    <property type="entry name" value="DNA_methylase_N6_adenine_CS"/>
</dbReference>
<feature type="domain" description="Methyltransferase small" evidence="17">
    <location>
        <begin position="164"/>
        <end position="258"/>
    </location>
</feature>
<keyword evidence="6" id="KW-0539">Nucleus</keyword>
<keyword evidence="3" id="KW-0489">Methyltransferase</keyword>
<evidence type="ECO:0000313" key="18">
    <source>
        <dbReference type="EMBL" id="KAF3422339.1"/>
    </source>
</evidence>
<evidence type="ECO:0000256" key="3">
    <source>
        <dbReference type="ARBA" id="ARBA00022603"/>
    </source>
</evidence>
<comment type="caution">
    <text evidence="18">The sequence shown here is derived from an EMBL/GenBank/DDBJ whole genome shotgun (WGS) entry which is preliminary data.</text>
</comment>
<protein>
    <recommendedName>
        <fullName evidence="15">Methyltransferase HEMK2</fullName>
    </recommendedName>
    <alternativeName>
        <fullName evidence="14">HemK methyltransferase family member 2</fullName>
    </alternativeName>
    <alternativeName>
        <fullName evidence="12">Lysine N-methyltransferase 9</fullName>
    </alternativeName>
    <alternativeName>
        <fullName evidence="11">Methylarsonite methyltransferase N6AMT1</fullName>
    </alternativeName>
    <alternativeName>
        <fullName evidence="16">Methyltransferase N6AMT1</fullName>
    </alternativeName>
    <alternativeName>
        <fullName evidence="13">Protein N(5)-glutamine methyltransferase</fullName>
    </alternativeName>
</protein>
<dbReference type="Proteomes" id="UP000655588">
    <property type="component" value="Unassembled WGS sequence"/>
</dbReference>
<comment type="function">
    <text evidence="9">Methyltransferase that can methylate proteins and, to a lower extent, arsenic. Catalytic subunit of a heterodimer with TRMT112, which monomethylates 'Lys-12' of histone H4 (H4K12me1), a modification present at the promoters of numerous genes encoding cell cycle regulators. Catalytic subunit of a heterodimer with TRMT112, which catalyzes N5-methylation of Glu residue of proteins with a Gly-Gln-Xaa-Xaa-Xaa-Arg motif. Methylates ETF1 on 'Gln-185'; ETF1 needs to be complexed to ERF3 in its GTP-bound form to be efficiently methylated. May also play a role in the modulation of arsenic-induced toxicity by mediating the conversion of monomethylarsonous acid (3+) into the less toxic dimethylarsonic acid. It however only plays a limited role in arsenic metabolism compared with AS3MT.</text>
</comment>
<keyword evidence="5" id="KW-0949">S-adenosyl-L-methionine</keyword>
<dbReference type="FunFam" id="3.40.50.150:FF:000077">
    <property type="entry name" value="HemK methyltransferase family member 2"/>
    <property type="match status" value="1"/>
</dbReference>
<dbReference type="PANTHER" id="PTHR45875">
    <property type="entry name" value="METHYLTRANSFERASE N6AMT1"/>
    <property type="match status" value="1"/>
</dbReference>
<evidence type="ECO:0000256" key="2">
    <source>
        <dbReference type="ARBA" id="ARBA00006149"/>
    </source>
</evidence>
<dbReference type="CDD" id="cd02440">
    <property type="entry name" value="AdoMet_MTases"/>
    <property type="match status" value="1"/>
</dbReference>
<dbReference type="InterPro" id="IPR052190">
    <property type="entry name" value="Euk-Arch_PrmC-MTase"/>
</dbReference>
<comment type="catalytic activity">
    <reaction evidence="8">
        <text>methylarsonous acid + S-adenosyl-L-methionine = dimethylarsinate + S-adenosyl-L-homocysteine + 2 H(+)</text>
        <dbReference type="Rhea" id="RHEA:11684"/>
        <dbReference type="ChEBI" id="CHEBI:15378"/>
        <dbReference type="ChEBI" id="CHEBI:16223"/>
        <dbReference type="ChEBI" id="CHEBI:17826"/>
        <dbReference type="ChEBI" id="CHEBI:57856"/>
        <dbReference type="ChEBI" id="CHEBI:59789"/>
    </reaction>
</comment>
<dbReference type="SUPFAM" id="SSF53335">
    <property type="entry name" value="S-adenosyl-L-methionine-dependent methyltransferases"/>
    <property type="match status" value="1"/>
</dbReference>
<organism evidence="18 19">
    <name type="scientific">Frieseomelitta varia</name>
    <dbReference type="NCBI Taxonomy" id="561572"/>
    <lineage>
        <taxon>Eukaryota</taxon>
        <taxon>Metazoa</taxon>
        <taxon>Ecdysozoa</taxon>
        <taxon>Arthropoda</taxon>
        <taxon>Hexapoda</taxon>
        <taxon>Insecta</taxon>
        <taxon>Pterygota</taxon>
        <taxon>Neoptera</taxon>
        <taxon>Endopterygota</taxon>
        <taxon>Hymenoptera</taxon>
        <taxon>Apocrita</taxon>
        <taxon>Aculeata</taxon>
        <taxon>Apoidea</taxon>
        <taxon>Anthophila</taxon>
        <taxon>Apidae</taxon>
        <taxon>Frieseomelitta</taxon>
    </lineage>
</organism>
<keyword evidence="4" id="KW-0808">Transferase</keyword>
<evidence type="ECO:0000256" key="4">
    <source>
        <dbReference type="ARBA" id="ARBA00022679"/>
    </source>
</evidence>
<evidence type="ECO:0000256" key="14">
    <source>
        <dbReference type="ARBA" id="ARBA00083337"/>
    </source>
</evidence>
<comment type="catalytic activity">
    <reaction evidence="7">
        <text>L-lysyl-[histone] + S-adenosyl-L-methionine = N(6)-methyl-L-lysyl-[histone] + S-adenosyl-L-homocysteine + H(+)</text>
        <dbReference type="Rhea" id="RHEA:10024"/>
        <dbReference type="Rhea" id="RHEA-COMP:9845"/>
        <dbReference type="Rhea" id="RHEA-COMP:9846"/>
        <dbReference type="ChEBI" id="CHEBI:15378"/>
        <dbReference type="ChEBI" id="CHEBI:29969"/>
        <dbReference type="ChEBI" id="CHEBI:57856"/>
        <dbReference type="ChEBI" id="CHEBI:59789"/>
        <dbReference type="ChEBI" id="CHEBI:61929"/>
    </reaction>
    <physiologicalReaction direction="left-to-right" evidence="7">
        <dbReference type="Rhea" id="RHEA:10025"/>
    </physiologicalReaction>
</comment>
<comment type="similarity">
    <text evidence="2">Belongs to the eukaryotic/archaeal PrmC-related family.</text>
</comment>
<keyword evidence="19" id="KW-1185">Reference proteome</keyword>
<dbReference type="AlphaFoldDB" id="A0A833VVY4"/>
<evidence type="ECO:0000256" key="15">
    <source>
        <dbReference type="ARBA" id="ARBA00093624"/>
    </source>
</evidence>
<evidence type="ECO:0000256" key="13">
    <source>
        <dbReference type="ARBA" id="ARBA00080992"/>
    </source>
</evidence>
<reference evidence="18" key="1">
    <citation type="submission" date="2019-11" db="EMBL/GenBank/DDBJ databases">
        <title>The nuclear and mitochondrial genomes of Frieseomelitta varia - a highly eusocial stingless bee (Meliponini) with a permanently sterile worker caste.</title>
        <authorList>
            <person name="Freitas F.C.P."/>
            <person name="Lourenco A.P."/>
            <person name="Nunes F.M.F."/>
            <person name="Paschoal A.R."/>
            <person name="Abreu F.C.P."/>
            <person name="Barbin F.O."/>
            <person name="Bataglia L."/>
            <person name="Cardoso-Junior C.A.M."/>
            <person name="Cervoni M.S."/>
            <person name="Silva S.R."/>
            <person name="Dalarmi F."/>
            <person name="Del Lama M.A."/>
            <person name="Depintor T.S."/>
            <person name="Ferreira K.M."/>
            <person name="Goria P.S."/>
            <person name="Jaskot M.C."/>
            <person name="Lago D.C."/>
            <person name="Luna-Lucena D."/>
            <person name="Moda L.M."/>
            <person name="Nascimento L."/>
            <person name="Pedrino M."/>
            <person name="Rabico F.O."/>
            <person name="Sanches F.C."/>
            <person name="Santos D.E."/>
            <person name="Santos C.G."/>
            <person name="Vieira J."/>
            <person name="Lopes T.F."/>
            <person name="Barchuk A.R."/>
            <person name="Hartfelder K."/>
            <person name="Simoes Z.L.P."/>
            <person name="Bitondi M.M.G."/>
            <person name="Pinheiro D.G."/>
        </authorList>
    </citation>
    <scope>NUCLEOTIDE SEQUENCE</scope>
    <source>
        <strain evidence="18">USP_RPSP 00005682</strain>
        <tissue evidence="18">Whole individual</tissue>
    </source>
</reference>
<evidence type="ECO:0000313" key="19">
    <source>
        <dbReference type="Proteomes" id="UP000655588"/>
    </source>
</evidence>
<evidence type="ECO:0000256" key="9">
    <source>
        <dbReference type="ARBA" id="ARBA00053180"/>
    </source>
</evidence>
<accession>A0A833VVY4</accession>
<evidence type="ECO:0000256" key="1">
    <source>
        <dbReference type="ARBA" id="ARBA00004123"/>
    </source>
</evidence>
<evidence type="ECO:0000256" key="5">
    <source>
        <dbReference type="ARBA" id="ARBA00022691"/>
    </source>
</evidence>
<dbReference type="GO" id="GO:0032259">
    <property type="term" value="P:methylation"/>
    <property type="evidence" value="ECO:0007669"/>
    <property type="project" value="UniProtKB-KW"/>
</dbReference>
<proteinExistence type="inferred from homology"/>
<evidence type="ECO:0000256" key="11">
    <source>
        <dbReference type="ARBA" id="ARBA00075330"/>
    </source>
</evidence>
<dbReference type="InterPro" id="IPR004557">
    <property type="entry name" value="PrmC-related"/>
</dbReference>
<dbReference type="Pfam" id="PF05175">
    <property type="entry name" value="MTS"/>
    <property type="match status" value="1"/>
</dbReference>